<gene>
    <name evidence="1" type="ORF">I312_02829</name>
</gene>
<dbReference type="AlphaFoldDB" id="A0A0D0TM13"/>
<organism evidence="1">
    <name type="scientific">Cryptococcus bacillisporus CA1280</name>
    <dbReference type="NCBI Taxonomy" id="1296109"/>
    <lineage>
        <taxon>Eukaryota</taxon>
        <taxon>Fungi</taxon>
        <taxon>Dikarya</taxon>
        <taxon>Basidiomycota</taxon>
        <taxon>Agaricomycotina</taxon>
        <taxon>Tremellomycetes</taxon>
        <taxon>Tremellales</taxon>
        <taxon>Cryptococcaceae</taxon>
        <taxon>Cryptococcus</taxon>
        <taxon>Cryptococcus gattii species complex</taxon>
    </lineage>
</organism>
<reference evidence="1" key="1">
    <citation type="submission" date="2015-01" db="EMBL/GenBank/DDBJ databases">
        <title>The Genome Sequence of Cryptococcus gattii CA1280.</title>
        <authorList>
            <consortium name="The Broad Institute Genomics Platform"/>
            <person name="Cuomo C."/>
            <person name="Litvintseva A."/>
            <person name="Chen Y."/>
            <person name="Heitman J."/>
            <person name="Sun S."/>
            <person name="Springer D."/>
            <person name="Dromer F."/>
            <person name="Young S."/>
            <person name="Zeng Q."/>
            <person name="Gargeya S."/>
            <person name="Abouelleil A."/>
            <person name="Alvarado L."/>
            <person name="Chapman S.B."/>
            <person name="Gainer-Dewar J."/>
            <person name="Goldberg J."/>
            <person name="Griggs A."/>
            <person name="Gujja S."/>
            <person name="Hansen M."/>
            <person name="Howarth C."/>
            <person name="Imamovic A."/>
            <person name="Larimer J."/>
            <person name="Murphy C."/>
            <person name="Naylor J."/>
            <person name="Pearson M."/>
            <person name="Priest M."/>
            <person name="Roberts A."/>
            <person name="Saif S."/>
            <person name="Shea T."/>
            <person name="Sykes S."/>
            <person name="Wortman J."/>
            <person name="Nusbaum C."/>
            <person name="Birren B."/>
        </authorList>
    </citation>
    <scope>NUCLEOTIDE SEQUENCE [LARGE SCALE GENOMIC DNA]</scope>
    <source>
        <strain evidence="1">CA1280</strain>
    </source>
</reference>
<sequence>MSRFCTVVSVVQMSPLYLVNGDLSRTSALRFVATRLLVRSWGLAVPPRTALRLVISSVLGPSRTPVVNANGAKKARKTTVLPKPSHSTTPTTVAPTARALLPEVVLPSTGEDLLSLLSPFLQILSPTLLHPCFVVVSLSTAPSPALKLVPSASASVSLVSAVSVTWLSFLLRPWALR</sequence>
<dbReference type="EMBL" id="KN847979">
    <property type="protein sequence ID" value="KIR47682.1"/>
    <property type="molecule type" value="Genomic_DNA"/>
</dbReference>
<protein>
    <submittedName>
        <fullName evidence="1">Uncharacterized protein</fullName>
    </submittedName>
</protein>
<dbReference type="HOGENOM" id="CLU_1517791_0_0_1"/>
<proteinExistence type="predicted"/>
<name>A0A0D0TM13_CRYGA</name>
<evidence type="ECO:0000313" key="1">
    <source>
        <dbReference type="EMBL" id="KIR47682.1"/>
    </source>
</evidence>
<accession>A0A0D0TM13</accession>